<evidence type="ECO:0000256" key="6">
    <source>
        <dbReference type="ARBA" id="ARBA00023002"/>
    </source>
</evidence>
<comment type="cofactor">
    <cofactor evidence="1">
        <name>FMN</name>
        <dbReference type="ChEBI" id="CHEBI:58210"/>
    </cofactor>
</comment>
<dbReference type="SUPFAM" id="SSF51395">
    <property type="entry name" value="FMN-linked oxidoreductases"/>
    <property type="match status" value="1"/>
</dbReference>
<evidence type="ECO:0000256" key="13">
    <source>
        <dbReference type="ARBA" id="ARBA00049467"/>
    </source>
</evidence>
<evidence type="ECO:0000256" key="9">
    <source>
        <dbReference type="ARBA" id="ARBA00038890"/>
    </source>
</evidence>
<comment type="similarity">
    <text evidence="8">Belongs to the Dus family. Dus1 subfamily.</text>
</comment>
<dbReference type="CDD" id="cd02801">
    <property type="entry name" value="DUS_like_FMN"/>
    <property type="match status" value="1"/>
</dbReference>
<evidence type="ECO:0000256" key="11">
    <source>
        <dbReference type="ARBA" id="ARBA00047652"/>
    </source>
</evidence>
<evidence type="ECO:0000256" key="3">
    <source>
        <dbReference type="ARBA" id="ARBA00022643"/>
    </source>
</evidence>
<reference evidence="15" key="1">
    <citation type="submission" date="2024-02" db="EMBL/GenBank/DDBJ databases">
        <authorList>
            <consortium name="ELIXIR-Norway"/>
            <consortium name="Elixir Norway"/>
        </authorList>
    </citation>
    <scope>NUCLEOTIDE SEQUENCE</scope>
</reference>
<comment type="catalytic activity">
    <reaction evidence="11">
        <text>5,6-dihydrouridine(16) in tRNA + NADP(+) = uridine(16) in tRNA + NADPH + H(+)</text>
        <dbReference type="Rhea" id="RHEA:53376"/>
        <dbReference type="Rhea" id="RHEA-COMP:13543"/>
        <dbReference type="Rhea" id="RHEA-COMP:13544"/>
        <dbReference type="ChEBI" id="CHEBI:15378"/>
        <dbReference type="ChEBI" id="CHEBI:57783"/>
        <dbReference type="ChEBI" id="CHEBI:58349"/>
        <dbReference type="ChEBI" id="CHEBI:65315"/>
        <dbReference type="ChEBI" id="CHEBI:74443"/>
        <dbReference type="EC" id="1.3.1.88"/>
    </reaction>
    <physiologicalReaction direction="right-to-left" evidence="11">
        <dbReference type="Rhea" id="RHEA:53378"/>
    </physiologicalReaction>
</comment>
<dbReference type="Gene3D" id="3.20.20.70">
    <property type="entry name" value="Aldolase class I"/>
    <property type="match status" value="1"/>
</dbReference>
<feature type="domain" description="DUS-like FMN-binding" evidence="14">
    <location>
        <begin position="171"/>
        <end position="460"/>
    </location>
</feature>
<dbReference type="InterPro" id="IPR035587">
    <property type="entry name" value="DUS-like_FMN-bd"/>
</dbReference>
<keyword evidence="2" id="KW-0285">Flavoprotein</keyword>
<dbReference type="InterPro" id="IPR013785">
    <property type="entry name" value="Aldolase_TIM"/>
</dbReference>
<keyword evidence="6" id="KW-0560">Oxidoreductase</keyword>
<comment type="catalytic activity">
    <reaction evidence="12">
        <text>5,6-dihydrouridine(16) in tRNA + NAD(+) = uridine(16) in tRNA + NADH + H(+)</text>
        <dbReference type="Rhea" id="RHEA:53380"/>
        <dbReference type="Rhea" id="RHEA-COMP:13543"/>
        <dbReference type="Rhea" id="RHEA-COMP:13544"/>
        <dbReference type="ChEBI" id="CHEBI:15378"/>
        <dbReference type="ChEBI" id="CHEBI:57540"/>
        <dbReference type="ChEBI" id="CHEBI:57945"/>
        <dbReference type="ChEBI" id="CHEBI:65315"/>
        <dbReference type="ChEBI" id="CHEBI:74443"/>
        <dbReference type="EC" id="1.3.1.88"/>
    </reaction>
    <physiologicalReaction direction="right-to-left" evidence="12">
        <dbReference type="Rhea" id="RHEA:53382"/>
    </physiologicalReaction>
</comment>
<dbReference type="Pfam" id="PF01207">
    <property type="entry name" value="Dus"/>
    <property type="match status" value="1"/>
</dbReference>
<dbReference type="Proteomes" id="UP001497444">
    <property type="component" value="Chromosome 12"/>
</dbReference>
<name>A0ABP0VYQ7_9BRYO</name>
<evidence type="ECO:0000256" key="1">
    <source>
        <dbReference type="ARBA" id="ARBA00001917"/>
    </source>
</evidence>
<evidence type="ECO:0000256" key="2">
    <source>
        <dbReference type="ARBA" id="ARBA00022630"/>
    </source>
</evidence>
<comment type="catalytic activity">
    <reaction evidence="10">
        <text>5,6-dihydrouridine(17) in tRNA + NAD(+) = uridine(17) in tRNA + NADH + H(+)</text>
        <dbReference type="Rhea" id="RHEA:53372"/>
        <dbReference type="Rhea" id="RHEA-COMP:13541"/>
        <dbReference type="Rhea" id="RHEA-COMP:13542"/>
        <dbReference type="ChEBI" id="CHEBI:15378"/>
        <dbReference type="ChEBI" id="CHEBI:57540"/>
        <dbReference type="ChEBI" id="CHEBI:57945"/>
        <dbReference type="ChEBI" id="CHEBI:65315"/>
        <dbReference type="ChEBI" id="CHEBI:74443"/>
        <dbReference type="EC" id="1.3.1.88"/>
    </reaction>
    <physiologicalReaction direction="right-to-left" evidence="10">
        <dbReference type="Rhea" id="RHEA:53374"/>
    </physiologicalReaction>
</comment>
<evidence type="ECO:0000256" key="10">
    <source>
        <dbReference type="ARBA" id="ARBA00047287"/>
    </source>
</evidence>
<sequence length="511" mass="56810">MKVAEFFCHHIPLRGRALRELQVLYSLLLSSRCCNPAQFSSLALAGASTTTPAVVEGPELVNGSVTAGSAMAASEQEEGGSLLMSPVAALERGVEVSRNGNSAAHTGSVDTSQEGKSSVVGIRVCDERSNGDATCSKRLKVEENMRSLTHRSHIEAAWEHWRKLGSPKLLVAPMVDQSELPFRLLCRKYGATAAYTPMFHSRLFAENLKYRKEFTTCPEDRPLFVQFCANNPDTLLEASRLVEDQCDYIDINFGCPQRIAKRGNYGAFLMDDLPLVRSLVSKLASSLSTPVSCKIRMFPKLEETLAYALMLEQAGCSLLAIHGRTRDQKDSKAIRADWDVIKAVKSVLQIPVLANGNIRWLEDVYDCIAATGVDGVLSAESLLENPALFSGCHMQSLGMDSEGDGPLLSEHKLNEPTLLLEYLELCEKYPVPLRMIRAHVHRMLGPWFRKHPDLREELNKQYRVSLDWLKDMVYQLMAREMPLPPLKLEDRIELAVEALPSETPLLEPSRG</sequence>
<dbReference type="PROSITE" id="PS01136">
    <property type="entry name" value="UPF0034"/>
    <property type="match status" value="1"/>
</dbReference>
<gene>
    <name evidence="15" type="ORF">CSSPJE1EN1_LOCUS4331</name>
</gene>
<protein>
    <recommendedName>
        <fullName evidence="9">tRNA-dihydrouridine(16/17) synthase [NAD(P)(+)]</fullName>
        <ecNumber evidence="9">1.3.1.88</ecNumber>
    </recommendedName>
</protein>
<dbReference type="PANTHER" id="PTHR11082">
    <property type="entry name" value="TRNA-DIHYDROURIDINE SYNTHASE"/>
    <property type="match status" value="1"/>
</dbReference>
<evidence type="ECO:0000313" key="15">
    <source>
        <dbReference type="EMBL" id="CAK9258853.1"/>
    </source>
</evidence>
<evidence type="ECO:0000259" key="14">
    <source>
        <dbReference type="Pfam" id="PF01207"/>
    </source>
</evidence>
<accession>A0ABP0VYQ7</accession>
<keyword evidence="4" id="KW-0819">tRNA processing</keyword>
<comment type="catalytic activity">
    <reaction evidence="13">
        <text>5,6-dihydrouridine(17) in tRNA + NADP(+) = uridine(17) in tRNA + NADPH + H(+)</text>
        <dbReference type="Rhea" id="RHEA:53368"/>
        <dbReference type="Rhea" id="RHEA-COMP:13541"/>
        <dbReference type="Rhea" id="RHEA-COMP:13542"/>
        <dbReference type="ChEBI" id="CHEBI:15378"/>
        <dbReference type="ChEBI" id="CHEBI:57783"/>
        <dbReference type="ChEBI" id="CHEBI:58349"/>
        <dbReference type="ChEBI" id="CHEBI:65315"/>
        <dbReference type="ChEBI" id="CHEBI:74443"/>
        <dbReference type="EC" id="1.3.1.88"/>
    </reaction>
    <physiologicalReaction direction="right-to-left" evidence="13">
        <dbReference type="Rhea" id="RHEA:53370"/>
    </physiologicalReaction>
</comment>
<evidence type="ECO:0000256" key="5">
    <source>
        <dbReference type="ARBA" id="ARBA00022857"/>
    </source>
</evidence>
<evidence type="ECO:0000256" key="8">
    <source>
        <dbReference type="ARBA" id="ARBA00038313"/>
    </source>
</evidence>
<dbReference type="InterPro" id="IPR018517">
    <property type="entry name" value="tRNA_hU_synthase_CS"/>
</dbReference>
<keyword evidence="3" id="KW-0288">FMN</keyword>
<evidence type="ECO:0000256" key="7">
    <source>
        <dbReference type="ARBA" id="ARBA00023027"/>
    </source>
</evidence>
<keyword evidence="5" id="KW-0521">NADP</keyword>
<dbReference type="EMBL" id="OZ020107">
    <property type="protein sequence ID" value="CAK9258853.1"/>
    <property type="molecule type" value="Genomic_DNA"/>
</dbReference>
<evidence type="ECO:0000256" key="12">
    <source>
        <dbReference type="ARBA" id="ARBA00048934"/>
    </source>
</evidence>
<keyword evidence="7" id="KW-0520">NAD</keyword>
<organism evidence="15 16">
    <name type="scientific">Sphagnum jensenii</name>
    <dbReference type="NCBI Taxonomy" id="128206"/>
    <lineage>
        <taxon>Eukaryota</taxon>
        <taxon>Viridiplantae</taxon>
        <taxon>Streptophyta</taxon>
        <taxon>Embryophyta</taxon>
        <taxon>Bryophyta</taxon>
        <taxon>Sphagnophytina</taxon>
        <taxon>Sphagnopsida</taxon>
        <taxon>Sphagnales</taxon>
        <taxon>Sphagnaceae</taxon>
        <taxon>Sphagnum</taxon>
    </lineage>
</organism>
<dbReference type="EC" id="1.3.1.88" evidence="9"/>
<dbReference type="PANTHER" id="PTHR11082:SF5">
    <property type="entry name" value="TRNA-DIHYDROURIDINE(16_17) SYNTHASE [NAD(P)(+)]-LIKE"/>
    <property type="match status" value="1"/>
</dbReference>
<evidence type="ECO:0000313" key="16">
    <source>
        <dbReference type="Proteomes" id="UP001497444"/>
    </source>
</evidence>
<keyword evidence="16" id="KW-1185">Reference proteome</keyword>
<evidence type="ECO:0000256" key="4">
    <source>
        <dbReference type="ARBA" id="ARBA00022694"/>
    </source>
</evidence>
<proteinExistence type="inferred from homology"/>